<comment type="caution">
    <text evidence="1">The sequence shown here is derived from an EMBL/GenBank/DDBJ whole genome shotgun (WGS) entry which is preliminary data.</text>
</comment>
<evidence type="ECO:0000313" key="2">
    <source>
        <dbReference type="Proteomes" id="UP001056120"/>
    </source>
</evidence>
<sequence>MSISVLPKIVATVSKTGHYVLTGVDQFYQPLQQWRKRLYMQMQSTIATNMMTLNDVRTVQVKCLIRETAPLQIVPPMKPSSPPRLATIREERGEGFEEPM</sequence>
<protein>
    <submittedName>
        <fullName evidence="1">Uncharacterized protein</fullName>
    </submittedName>
</protein>
<organism evidence="1 2">
    <name type="scientific">Smallanthus sonchifolius</name>
    <dbReference type="NCBI Taxonomy" id="185202"/>
    <lineage>
        <taxon>Eukaryota</taxon>
        <taxon>Viridiplantae</taxon>
        <taxon>Streptophyta</taxon>
        <taxon>Embryophyta</taxon>
        <taxon>Tracheophyta</taxon>
        <taxon>Spermatophyta</taxon>
        <taxon>Magnoliopsida</taxon>
        <taxon>eudicotyledons</taxon>
        <taxon>Gunneridae</taxon>
        <taxon>Pentapetalae</taxon>
        <taxon>asterids</taxon>
        <taxon>campanulids</taxon>
        <taxon>Asterales</taxon>
        <taxon>Asteraceae</taxon>
        <taxon>Asteroideae</taxon>
        <taxon>Heliantheae alliance</taxon>
        <taxon>Millerieae</taxon>
        <taxon>Smallanthus</taxon>
    </lineage>
</organism>
<proteinExistence type="predicted"/>
<dbReference type="EMBL" id="CM042042">
    <property type="protein sequence ID" value="KAI3705467.1"/>
    <property type="molecule type" value="Genomic_DNA"/>
</dbReference>
<dbReference type="Proteomes" id="UP001056120">
    <property type="component" value="Linkage Group LG25"/>
</dbReference>
<reference evidence="2" key="1">
    <citation type="journal article" date="2022" name="Mol. Ecol. Resour.">
        <title>The genomes of chicory, endive, great burdock and yacon provide insights into Asteraceae palaeo-polyploidization history and plant inulin production.</title>
        <authorList>
            <person name="Fan W."/>
            <person name="Wang S."/>
            <person name="Wang H."/>
            <person name="Wang A."/>
            <person name="Jiang F."/>
            <person name="Liu H."/>
            <person name="Zhao H."/>
            <person name="Xu D."/>
            <person name="Zhang Y."/>
        </authorList>
    </citation>
    <scope>NUCLEOTIDE SEQUENCE [LARGE SCALE GENOMIC DNA]</scope>
    <source>
        <strain evidence="2">cv. Yunnan</strain>
    </source>
</reference>
<accession>A0ACB9A5P9</accession>
<keyword evidence="2" id="KW-1185">Reference proteome</keyword>
<gene>
    <name evidence="1" type="ORF">L1987_75705</name>
</gene>
<reference evidence="1 2" key="2">
    <citation type="journal article" date="2022" name="Mol. Ecol. Resour.">
        <title>The genomes of chicory, endive, great burdock and yacon provide insights into Asteraceae paleo-polyploidization history and plant inulin production.</title>
        <authorList>
            <person name="Fan W."/>
            <person name="Wang S."/>
            <person name="Wang H."/>
            <person name="Wang A."/>
            <person name="Jiang F."/>
            <person name="Liu H."/>
            <person name="Zhao H."/>
            <person name="Xu D."/>
            <person name="Zhang Y."/>
        </authorList>
    </citation>
    <scope>NUCLEOTIDE SEQUENCE [LARGE SCALE GENOMIC DNA]</scope>
    <source>
        <strain evidence="2">cv. Yunnan</strain>
        <tissue evidence="1">Leaves</tissue>
    </source>
</reference>
<name>A0ACB9A5P9_9ASTR</name>
<evidence type="ECO:0000313" key="1">
    <source>
        <dbReference type="EMBL" id="KAI3705467.1"/>
    </source>
</evidence>